<dbReference type="Pfam" id="PF00583">
    <property type="entry name" value="Acetyltransf_1"/>
    <property type="match status" value="1"/>
</dbReference>
<gene>
    <name evidence="4" type="ORF">F8O01_05685</name>
</gene>
<dbReference type="PANTHER" id="PTHR43877">
    <property type="entry name" value="AMINOALKYLPHOSPHONATE N-ACETYLTRANSFERASE-RELATED-RELATED"/>
    <property type="match status" value="1"/>
</dbReference>
<dbReference type="PANTHER" id="PTHR43877:SF2">
    <property type="entry name" value="AMINOALKYLPHOSPHONATE N-ACETYLTRANSFERASE-RELATED"/>
    <property type="match status" value="1"/>
</dbReference>
<dbReference type="InterPro" id="IPR050832">
    <property type="entry name" value="Bact_Acetyltransf"/>
</dbReference>
<dbReference type="SUPFAM" id="SSF55729">
    <property type="entry name" value="Acyl-CoA N-acyltransferases (Nat)"/>
    <property type="match status" value="1"/>
</dbReference>
<dbReference type="GO" id="GO:0016747">
    <property type="term" value="F:acyltransferase activity, transferring groups other than amino-acyl groups"/>
    <property type="evidence" value="ECO:0007669"/>
    <property type="project" value="InterPro"/>
</dbReference>
<evidence type="ECO:0000259" key="3">
    <source>
        <dbReference type="PROSITE" id="PS51186"/>
    </source>
</evidence>
<dbReference type="CDD" id="cd04301">
    <property type="entry name" value="NAT_SF"/>
    <property type="match status" value="1"/>
</dbReference>
<feature type="domain" description="N-acetyltransferase" evidence="3">
    <location>
        <begin position="1"/>
        <end position="145"/>
    </location>
</feature>
<evidence type="ECO:0000313" key="4">
    <source>
        <dbReference type="EMBL" id="KAB1659541.1"/>
    </source>
</evidence>
<protein>
    <submittedName>
        <fullName evidence="4">GNAT family N-acetyltransferase</fullName>
    </submittedName>
</protein>
<dbReference type="Proteomes" id="UP000467240">
    <property type="component" value="Unassembled WGS sequence"/>
</dbReference>
<dbReference type="Gene3D" id="3.40.630.30">
    <property type="match status" value="1"/>
</dbReference>
<dbReference type="PROSITE" id="PS51186">
    <property type="entry name" value="GNAT"/>
    <property type="match status" value="1"/>
</dbReference>
<accession>A0A7J5C1B9</accession>
<dbReference type="AlphaFoldDB" id="A0A7J5C1B9"/>
<reference evidence="4 5" key="1">
    <citation type="submission" date="2019-09" db="EMBL/GenBank/DDBJ databases">
        <title>Phylogeny of genus Pseudoclavibacter and closely related genus.</title>
        <authorList>
            <person name="Li Y."/>
        </authorList>
    </citation>
    <scope>NUCLEOTIDE SEQUENCE [LARGE SCALE GENOMIC DNA]</scope>
    <source>
        <strain evidence="4 5">DSM 23821</strain>
    </source>
</reference>
<comment type="caution">
    <text evidence="4">The sequence shown here is derived from an EMBL/GenBank/DDBJ whole genome shotgun (WGS) entry which is preliminary data.</text>
</comment>
<dbReference type="InterPro" id="IPR016181">
    <property type="entry name" value="Acyl_CoA_acyltransferase"/>
</dbReference>
<keyword evidence="5" id="KW-1185">Reference proteome</keyword>
<evidence type="ECO:0000313" key="5">
    <source>
        <dbReference type="Proteomes" id="UP000467240"/>
    </source>
</evidence>
<dbReference type="OrthoDB" id="70840at2"/>
<organism evidence="4 5">
    <name type="scientific">Pseudoclavibacter chungangensis</name>
    <dbReference type="NCBI Taxonomy" id="587635"/>
    <lineage>
        <taxon>Bacteria</taxon>
        <taxon>Bacillati</taxon>
        <taxon>Actinomycetota</taxon>
        <taxon>Actinomycetes</taxon>
        <taxon>Micrococcales</taxon>
        <taxon>Microbacteriaceae</taxon>
        <taxon>Pseudoclavibacter</taxon>
    </lineage>
</organism>
<sequence length="150" mass="16700">MDEELGARYADLVALFAERAAHANTDALAIDPATIVAVVLAIDEHGEAVGHVALRDHRRDGTRDDEVKRLFVRDRARGTGASRALLAELERLATARGAERLVLQTGERQQDAIALYRRAGYTPIPVYEPYERIPGSHCFEKRLATDERRP</sequence>
<name>A0A7J5C1B9_9MICO</name>
<keyword evidence="1 4" id="KW-0808">Transferase</keyword>
<dbReference type="EMBL" id="WBJZ01000006">
    <property type="protein sequence ID" value="KAB1659541.1"/>
    <property type="molecule type" value="Genomic_DNA"/>
</dbReference>
<evidence type="ECO:0000256" key="2">
    <source>
        <dbReference type="ARBA" id="ARBA00023315"/>
    </source>
</evidence>
<keyword evidence="2" id="KW-0012">Acyltransferase</keyword>
<dbReference type="InterPro" id="IPR000182">
    <property type="entry name" value="GNAT_dom"/>
</dbReference>
<proteinExistence type="predicted"/>
<evidence type="ECO:0000256" key="1">
    <source>
        <dbReference type="ARBA" id="ARBA00022679"/>
    </source>
</evidence>